<dbReference type="Gene3D" id="1.10.3720.10">
    <property type="entry name" value="MetI-like"/>
    <property type="match status" value="1"/>
</dbReference>
<organism evidence="9 10">
    <name type="scientific">Faecalicatena fissicatena</name>
    <dbReference type="NCBI Taxonomy" id="290055"/>
    <lineage>
        <taxon>Bacteria</taxon>
        <taxon>Bacillati</taxon>
        <taxon>Bacillota</taxon>
        <taxon>Clostridia</taxon>
        <taxon>Lachnospirales</taxon>
        <taxon>Lachnospiraceae</taxon>
        <taxon>Faecalicatena</taxon>
    </lineage>
</organism>
<evidence type="ECO:0000256" key="5">
    <source>
        <dbReference type="ARBA" id="ARBA00022989"/>
    </source>
</evidence>
<comment type="caution">
    <text evidence="9">The sequence shown here is derived from an EMBL/GenBank/DDBJ whole genome shotgun (WGS) entry which is preliminary data.</text>
</comment>
<keyword evidence="10" id="KW-1185">Reference proteome</keyword>
<keyword evidence="5 7" id="KW-1133">Transmembrane helix</keyword>
<keyword evidence="2 7" id="KW-0813">Transport</keyword>
<accession>A0ABX2H1D7</accession>
<feature type="transmembrane region" description="Helical" evidence="7">
    <location>
        <begin position="149"/>
        <end position="168"/>
    </location>
</feature>
<dbReference type="PROSITE" id="PS50928">
    <property type="entry name" value="ABC_TM1"/>
    <property type="match status" value="1"/>
</dbReference>
<dbReference type="SUPFAM" id="SSF161098">
    <property type="entry name" value="MetI-like"/>
    <property type="match status" value="1"/>
</dbReference>
<sequence length="290" mass="32243">MVGVKPELAEQQVPEKENRWYDTIPWLSVIILILIVGGCLFCSLIMTKDPSYMDLKNYTVAPCKEFLFGTDTMGRDIFSMIWYGGRQSLFIGIAATVISAGIAIVFGTVSGMAPDWLDMLLMRATEILLSIPNLLTVIFLQAILGKANVFSLSFVIGITSWMSIAKIIRTEVRQLRNNEYVIAARCMGGGFFYILYKHLAPNFLSSIMFMVVMNIRSAIVEESTLSFIGIGLPLEVISWGSMLSLSEKALLTGAWWIILIPGVFLVVTLLCITSIGDCIRKKLNKQESNL</sequence>
<comment type="similarity">
    <text evidence="7">Belongs to the binding-protein-dependent transport system permease family.</text>
</comment>
<evidence type="ECO:0000313" key="10">
    <source>
        <dbReference type="Proteomes" id="UP000821846"/>
    </source>
</evidence>
<name>A0ABX2H1D7_9FIRM</name>
<dbReference type="CDD" id="cd06261">
    <property type="entry name" value="TM_PBP2"/>
    <property type="match status" value="1"/>
</dbReference>
<dbReference type="InterPro" id="IPR000515">
    <property type="entry name" value="MetI-like"/>
</dbReference>
<feature type="transmembrane region" description="Helical" evidence="7">
    <location>
        <begin position="89"/>
        <end position="109"/>
    </location>
</feature>
<evidence type="ECO:0000256" key="6">
    <source>
        <dbReference type="ARBA" id="ARBA00023136"/>
    </source>
</evidence>
<evidence type="ECO:0000256" key="4">
    <source>
        <dbReference type="ARBA" id="ARBA00022692"/>
    </source>
</evidence>
<dbReference type="Pfam" id="PF00528">
    <property type="entry name" value="BPD_transp_1"/>
    <property type="match status" value="1"/>
</dbReference>
<dbReference type="Proteomes" id="UP000821846">
    <property type="component" value="Unassembled WGS sequence"/>
</dbReference>
<feature type="transmembrane region" description="Helical" evidence="7">
    <location>
        <begin position="180"/>
        <end position="196"/>
    </location>
</feature>
<proteinExistence type="inferred from homology"/>
<dbReference type="PANTHER" id="PTHR43386:SF1">
    <property type="entry name" value="D,D-DIPEPTIDE TRANSPORT SYSTEM PERMEASE PROTEIN DDPC-RELATED"/>
    <property type="match status" value="1"/>
</dbReference>
<keyword evidence="6 7" id="KW-0472">Membrane</keyword>
<feature type="transmembrane region" description="Helical" evidence="7">
    <location>
        <begin position="26"/>
        <end position="46"/>
    </location>
</feature>
<gene>
    <name evidence="9" type="ORF">HFM93_11410</name>
</gene>
<feature type="domain" description="ABC transmembrane type-1" evidence="8">
    <location>
        <begin position="85"/>
        <end position="276"/>
    </location>
</feature>
<keyword evidence="4 7" id="KW-0812">Transmembrane</keyword>
<comment type="subcellular location">
    <subcellularLocation>
        <location evidence="1 7">Cell membrane</location>
        <topology evidence="1 7">Multi-pass membrane protein</topology>
    </subcellularLocation>
</comment>
<dbReference type="InterPro" id="IPR050366">
    <property type="entry name" value="BP-dependent_transpt_permease"/>
</dbReference>
<evidence type="ECO:0000256" key="7">
    <source>
        <dbReference type="RuleBase" id="RU363032"/>
    </source>
</evidence>
<evidence type="ECO:0000259" key="8">
    <source>
        <dbReference type="PROSITE" id="PS50928"/>
    </source>
</evidence>
<evidence type="ECO:0000256" key="3">
    <source>
        <dbReference type="ARBA" id="ARBA00022475"/>
    </source>
</evidence>
<dbReference type="InterPro" id="IPR035906">
    <property type="entry name" value="MetI-like_sf"/>
</dbReference>
<protein>
    <submittedName>
        <fullName evidence="9">ABC transporter permease</fullName>
    </submittedName>
</protein>
<feature type="transmembrane region" description="Helical" evidence="7">
    <location>
        <begin position="254"/>
        <end position="275"/>
    </location>
</feature>
<evidence type="ECO:0000313" key="9">
    <source>
        <dbReference type="EMBL" id="NSG30866.1"/>
    </source>
</evidence>
<keyword evidence="3" id="KW-1003">Cell membrane</keyword>
<reference evidence="9 10" key="1">
    <citation type="journal article" date="2020" name="Cell Host Microbe">
        <title>Functional and Genomic Variation between Human-Derived Isolates of Lachnospiraceae Reveals Inter- and Intra-Species Diversity.</title>
        <authorList>
            <person name="Sorbara M.T."/>
            <person name="Littmann E.R."/>
            <person name="Fontana E."/>
            <person name="Moody T.U."/>
            <person name="Kohout C.E."/>
            <person name="Gjonbalaj M."/>
            <person name="Eaton V."/>
            <person name="Seok R."/>
            <person name="Leiner I.M."/>
            <person name="Pamer E.G."/>
        </authorList>
    </citation>
    <scope>NUCLEOTIDE SEQUENCE [LARGE SCALE GENOMIC DNA]</scope>
    <source>
        <strain evidence="9 10">MSK.14.16</strain>
    </source>
</reference>
<dbReference type="EMBL" id="JAAWUZ010000047">
    <property type="protein sequence ID" value="NSG30866.1"/>
    <property type="molecule type" value="Genomic_DNA"/>
</dbReference>
<evidence type="ECO:0000256" key="2">
    <source>
        <dbReference type="ARBA" id="ARBA00022448"/>
    </source>
</evidence>
<evidence type="ECO:0000256" key="1">
    <source>
        <dbReference type="ARBA" id="ARBA00004651"/>
    </source>
</evidence>
<dbReference type="PANTHER" id="PTHR43386">
    <property type="entry name" value="OLIGOPEPTIDE TRANSPORT SYSTEM PERMEASE PROTEIN APPC"/>
    <property type="match status" value="1"/>
</dbReference>